<protein>
    <recommendedName>
        <fullName evidence="1">ATPase dynein-related AAA domain-containing protein</fullName>
    </recommendedName>
</protein>
<accession>A0A1F5VXL0</accession>
<dbReference type="EMBL" id="MFGW01000025">
    <property type="protein sequence ID" value="OGF68063.1"/>
    <property type="molecule type" value="Genomic_DNA"/>
</dbReference>
<dbReference type="STRING" id="1817863.A2Y62_13805"/>
<dbReference type="Pfam" id="PF07728">
    <property type="entry name" value="AAA_5"/>
    <property type="match status" value="1"/>
</dbReference>
<dbReference type="SUPFAM" id="SSF52540">
    <property type="entry name" value="P-loop containing nucleoside triphosphate hydrolases"/>
    <property type="match status" value="1"/>
</dbReference>
<dbReference type="Proteomes" id="UP000178943">
    <property type="component" value="Unassembled WGS sequence"/>
</dbReference>
<dbReference type="InterPro" id="IPR027417">
    <property type="entry name" value="P-loop_NTPase"/>
</dbReference>
<dbReference type="GO" id="GO:0005524">
    <property type="term" value="F:ATP binding"/>
    <property type="evidence" value="ECO:0007669"/>
    <property type="project" value="InterPro"/>
</dbReference>
<dbReference type="PANTHER" id="PTHR42759">
    <property type="entry name" value="MOXR FAMILY PROTEIN"/>
    <property type="match status" value="1"/>
</dbReference>
<name>A0A1F5VXL0_9BACT</name>
<evidence type="ECO:0000259" key="1">
    <source>
        <dbReference type="Pfam" id="PF07728"/>
    </source>
</evidence>
<dbReference type="InterPro" id="IPR050764">
    <property type="entry name" value="CbbQ/NirQ/NorQ/GpvN"/>
</dbReference>
<feature type="domain" description="ATPase dynein-related AAA" evidence="1">
    <location>
        <begin position="63"/>
        <end position="190"/>
    </location>
</feature>
<comment type="caution">
    <text evidence="2">The sequence shown here is derived from an EMBL/GenBank/DDBJ whole genome shotgun (WGS) entry which is preliminary data.</text>
</comment>
<reference evidence="2 3" key="1">
    <citation type="journal article" date="2016" name="Nat. Commun.">
        <title>Thousands of microbial genomes shed light on interconnected biogeochemical processes in an aquifer system.</title>
        <authorList>
            <person name="Anantharaman K."/>
            <person name="Brown C.T."/>
            <person name="Hug L.A."/>
            <person name="Sharon I."/>
            <person name="Castelle C.J."/>
            <person name="Probst A.J."/>
            <person name="Thomas B.C."/>
            <person name="Singh A."/>
            <person name="Wilkins M.J."/>
            <person name="Karaoz U."/>
            <person name="Brodie E.L."/>
            <person name="Williams K.H."/>
            <person name="Hubbard S.S."/>
            <person name="Banfield J.F."/>
        </authorList>
    </citation>
    <scope>NUCLEOTIDE SEQUENCE [LARGE SCALE GENOMIC DNA]</scope>
</reference>
<dbReference type="PANTHER" id="PTHR42759:SF6">
    <property type="entry name" value="REGULATORY PROTEIN-RELATED"/>
    <property type="match status" value="1"/>
</dbReference>
<evidence type="ECO:0000313" key="2">
    <source>
        <dbReference type="EMBL" id="OGF68063.1"/>
    </source>
</evidence>
<organism evidence="2 3">
    <name type="scientific">Candidatus Fischerbacteria bacterium RBG_13_37_8</name>
    <dbReference type="NCBI Taxonomy" id="1817863"/>
    <lineage>
        <taxon>Bacteria</taxon>
        <taxon>Candidatus Fischeribacteriota</taxon>
    </lineage>
</organism>
<dbReference type="AlphaFoldDB" id="A0A1F5VXL0"/>
<gene>
    <name evidence="2" type="ORF">A2Y62_13805</name>
</gene>
<sequence>MTANLIQEQISKFEVTKLGDLTIRVPLCDEIPDIEIVEQKEIINKALATWLNIDGVAPLNFRLYGPAGVGKNTIVYHLARILQKELYIIRGGEELRPEEITCSPIATSSHTFEYIASPLFAAMLRGGICFFDELSRAPHSVLAPLASVLDDRRTLTSVNPGICLKAHPEFLFCAALNENAEESMMLPDFIDERTRPAIYVGFPSKEILEQILKNHVRNADNLWFKVFIKQFKNETISPRNAVKLLQYAYRLYCHEKNGTTNHAINDYEAAKYLDRAKKDILSANENNTDFGSKESKEEISVVSELLH</sequence>
<dbReference type="Gene3D" id="3.40.50.300">
    <property type="entry name" value="P-loop containing nucleotide triphosphate hydrolases"/>
    <property type="match status" value="1"/>
</dbReference>
<dbReference type="InterPro" id="IPR011704">
    <property type="entry name" value="ATPase_dyneun-rel_AAA"/>
</dbReference>
<proteinExistence type="predicted"/>
<evidence type="ECO:0000313" key="3">
    <source>
        <dbReference type="Proteomes" id="UP000178943"/>
    </source>
</evidence>
<dbReference type="GO" id="GO:0016887">
    <property type="term" value="F:ATP hydrolysis activity"/>
    <property type="evidence" value="ECO:0007669"/>
    <property type="project" value="InterPro"/>
</dbReference>